<protein>
    <submittedName>
        <fullName evidence="2">Uncharacterized protein</fullName>
    </submittedName>
</protein>
<proteinExistence type="predicted"/>
<reference evidence="2" key="2">
    <citation type="journal article" date="2015" name="Data Brief">
        <title>Shoot transcriptome of the giant reed, Arundo donax.</title>
        <authorList>
            <person name="Barrero R.A."/>
            <person name="Guerrero F.D."/>
            <person name="Moolhuijzen P."/>
            <person name="Goolsby J.A."/>
            <person name="Tidwell J."/>
            <person name="Bellgard S.E."/>
            <person name="Bellgard M.I."/>
        </authorList>
    </citation>
    <scope>NUCLEOTIDE SEQUENCE</scope>
    <source>
        <tissue evidence="2">Shoot tissue taken approximately 20 cm above the soil surface</tissue>
    </source>
</reference>
<accession>A0A0A8YI32</accession>
<sequence>MPATISCTAAATSPADESSQPSPILKVTV</sequence>
<feature type="region of interest" description="Disordered" evidence="1">
    <location>
        <begin position="1"/>
        <end position="29"/>
    </location>
</feature>
<reference evidence="2" key="1">
    <citation type="submission" date="2014-09" db="EMBL/GenBank/DDBJ databases">
        <authorList>
            <person name="Magalhaes I.L.F."/>
            <person name="Oliveira U."/>
            <person name="Santos F.R."/>
            <person name="Vidigal T.H.D.A."/>
            <person name="Brescovit A.D."/>
            <person name="Santos A.J."/>
        </authorList>
    </citation>
    <scope>NUCLEOTIDE SEQUENCE</scope>
    <source>
        <tissue evidence="2">Shoot tissue taken approximately 20 cm above the soil surface</tissue>
    </source>
</reference>
<dbReference type="EMBL" id="GBRH01272294">
    <property type="protein sequence ID" value="JAD25601.1"/>
    <property type="molecule type" value="Transcribed_RNA"/>
</dbReference>
<dbReference type="AlphaFoldDB" id="A0A0A8YI32"/>
<evidence type="ECO:0000256" key="1">
    <source>
        <dbReference type="SAM" id="MobiDB-lite"/>
    </source>
</evidence>
<evidence type="ECO:0000313" key="2">
    <source>
        <dbReference type="EMBL" id="JAD25601.1"/>
    </source>
</evidence>
<feature type="compositionally biased region" description="Polar residues" evidence="1">
    <location>
        <begin position="1"/>
        <end position="22"/>
    </location>
</feature>
<name>A0A0A8YI32_ARUDO</name>
<organism evidence="2">
    <name type="scientific">Arundo donax</name>
    <name type="common">Giant reed</name>
    <name type="synonym">Donax arundinaceus</name>
    <dbReference type="NCBI Taxonomy" id="35708"/>
    <lineage>
        <taxon>Eukaryota</taxon>
        <taxon>Viridiplantae</taxon>
        <taxon>Streptophyta</taxon>
        <taxon>Embryophyta</taxon>
        <taxon>Tracheophyta</taxon>
        <taxon>Spermatophyta</taxon>
        <taxon>Magnoliopsida</taxon>
        <taxon>Liliopsida</taxon>
        <taxon>Poales</taxon>
        <taxon>Poaceae</taxon>
        <taxon>PACMAD clade</taxon>
        <taxon>Arundinoideae</taxon>
        <taxon>Arundineae</taxon>
        <taxon>Arundo</taxon>
    </lineage>
</organism>